<evidence type="ECO:0000256" key="4">
    <source>
        <dbReference type="ARBA" id="ARBA00022833"/>
    </source>
</evidence>
<dbReference type="PANTHER" id="PTHR31251:SF160">
    <property type="entry name" value="SBP-TYPE DOMAIN-CONTAINING PROTEIN"/>
    <property type="match status" value="1"/>
</dbReference>
<keyword evidence="2" id="KW-0479">Metal-binding</keyword>
<dbReference type="PROSITE" id="PS51141">
    <property type="entry name" value="ZF_SBP"/>
    <property type="match status" value="1"/>
</dbReference>
<evidence type="ECO:0000256" key="1">
    <source>
        <dbReference type="ARBA" id="ARBA00004123"/>
    </source>
</evidence>
<evidence type="ECO:0000313" key="12">
    <source>
        <dbReference type="Proteomes" id="UP000235220"/>
    </source>
</evidence>
<name>A0A2I4G523_JUGRE</name>
<evidence type="ECO:0000256" key="5">
    <source>
        <dbReference type="ARBA" id="ARBA00023015"/>
    </source>
</evidence>
<dbReference type="PANTHER" id="PTHR31251">
    <property type="entry name" value="SQUAMOSA PROMOTER-BINDING-LIKE PROTEIN 4"/>
    <property type="match status" value="1"/>
</dbReference>
<feature type="compositionally biased region" description="Basic residues" evidence="10">
    <location>
        <begin position="311"/>
        <end position="321"/>
    </location>
</feature>
<dbReference type="GeneID" id="109004775"/>
<dbReference type="GO" id="GO:0001216">
    <property type="term" value="F:DNA-binding transcription activator activity"/>
    <property type="evidence" value="ECO:0000318"/>
    <property type="project" value="GO_Central"/>
</dbReference>
<keyword evidence="6" id="KW-0238">DNA-binding</keyword>
<sequence>MWVVCGAYQDYPMVNRSWCLYALVEFEVKIQLGLWVKVPYKKVIFFPIVLNCSGFLRSRETVILLHEMEPWNYVSEGKGFESDERISPNNSLSRNKNALFGWQLRTPCSFGNNMLVSGGQQAVENQGFGELGFPEIVGKQLADNSMSEVLSGQFGGGRFVNPIMAIPNAFSAEDHHEYTSPKLSTSMVDSNSRVSSLFDLNLGRLPDQQDAQNSKFPKGVPILSSFESSTTAKRVRTSGLNSQSAFCQVYGCHKDLNSSKDYHKRHKVCEVHSKTAKVIVNGIEQRFCQQCSRFHLLAEFDEGKRSCRKRLAGHNERRRKPQMSIHDSGRAGRSLLRSFDGSDQGYQVGTTSFICQEILPSGLLHPEKYETSEWGRHVKVEDGTDYRHLSTFPVTNGHLHSNSLFPQDIEKQYFHPFQDNGTRTATGNFFMEYSDQYIHDIGGGPTPSSHSIFHNTSLGSEEYNVFDAATTVEGLPRVPDPSGYALSLLSSQSQNSSSQRPAGIPMVRPLIMPSNHSHYGMGRFTEKLIGIRSQHSSGGVSNKLPLSEMNSAEENDHHLGPILISNTGDAVNLDGIFQEFDIWNPNDRHSCDQNGPDLLQLSSQLERVEHQRQSLQVKRENDSSCLRIS</sequence>
<dbReference type="InterPro" id="IPR044817">
    <property type="entry name" value="SBP-like"/>
</dbReference>
<evidence type="ECO:0000256" key="7">
    <source>
        <dbReference type="ARBA" id="ARBA00023163"/>
    </source>
</evidence>
<keyword evidence="4" id="KW-0862">Zinc</keyword>
<evidence type="ECO:0000256" key="10">
    <source>
        <dbReference type="SAM" id="MobiDB-lite"/>
    </source>
</evidence>
<evidence type="ECO:0000256" key="8">
    <source>
        <dbReference type="ARBA" id="ARBA00023242"/>
    </source>
</evidence>
<keyword evidence="3 9" id="KW-0863">Zinc-finger</keyword>
<dbReference type="Gene3D" id="4.10.1100.10">
    <property type="entry name" value="Transcription factor, SBP-box domain"/>
    <property type="match status" value="1"/>
</dbReference>
<evidence type="ECO:0000259" key="11">
    <source>
        <dbReference type="PROSITE" id="PS51141"/>
    </source>
</evidence>
<dbReference type="KEGG" id="jre:109004775"/>
<evidence type="ECO:0000256" key="6">
    <source>
        <dbReference type="ARBA" id="ARBA00023125"/>
    </source>
</evidence>
<reference evidence="13 14" key="1">
    <citation type="submission" date="2025-04" db="UniProtKB">
        <authorList>
            <consortium name="RefSeq"/>
        </authorList>
    </citation>
    <scope>IDENTIFICATION</scope>
    <source>
        <tissue evidence="13 14">Leaves</tissue>
    </source>
</reference>
<dbReference type="InterPro" id="IPR004333">
    <property type="entry name" value="SBP_dom"/>
</dbReference>
<gene>
    <name evidence="13 14 15" type="primary">LOC109004775</name>
</gene>
<proteinExistence type="predicted"/>
<evidence type="ECO:0000313" key="14">
    <source>
        <dbReference type="RefSeq" id="XP_018839003.1"/>
    </source>
</evidence>
<comment type="subcellular location">
    <subcellularLocation>
        <location evidence="1">Nucleus</location>
    </subcellularLocation>
</comment>
<feature type="region of interest" description="Disordered" evidence="10">
    <location>
        <begin position="311"/>
        <end position="331"/>
    </location>
</feature>
<feature type="domain" description="SBP-type" evidence="11">
    <location>
        <begin position="244"/>
        <end position="321"/>
    </location>
</feature>
<dbReference type="InterPro" id="IPR036893">
    <property type="entry name" value="SBP_sf"/>
</dbReference>
<evidence type="ECO:0000313" key="15">
    <source>
        <dbReference type="RefSeq" id="XP_018839011.1"/>
    </source>
</evidence>
<dbReference type="RefSeq" id="XP_018838995.1">
    <property type="nucleotide sequence ID" value="XM_018983450.2"/>
</dbReference>
<dbReference type="Pfam" id="PF03110">
    <property type="entry name" value="SBP"/>
    <property type="match status" value="1"/>
</dbReference>
<dbReference type="Gramene" id="Jr09_01220_p1">
    <property type="protein sequence ID" value="cds.Jr09_01220_p1"/>
    <property type="gene ID" value="Jr09_01220"/>
</dbReference>
<dbReference type="Proteomes" id="UP000235220">
    <property type="component" value="Chromosome 9"/>
</dbReference>
<dbReference type="AlphaFoldDB" id="A0A2I4G523"/>
<accession>A0A2I4G523</accession>
<keyword evidence="5" id="KW-0805">Transcription regulation</keyword>
<evidence type="ECO:0000256" key="2">
    <source>
        <dbReference type="ARBA" id="ARBA00022723"/>
    </source>
</evidence>
<protein>
    <submittedName>
        <fullName evidence="13 14">Squamosa promoter-binding-like protein 18 isoform X1</fullName>
    </submittedName>
</protein>
<dbReference type="GO" id="GO:0005634">
    <property type="term" value="C:nucleus"/>
    <property type="evidence" value="ECO:0000318"/>
    <property type="project" value="GO_Central"/>
</dbReference>
<evidence type="ECO:0000313" key="13">
    <source>
        <dbReference type="RefSeq" id="XP_018838995.1"/>
    </source>
</evidence>
<keyword evidence="7" id="KW-0804">Transcription</keyword>
<dbReference type="STRING" id="51240.A0A2I4G523"/>
<keyword evidence="12" id="KW-1185">Reference proteome</keyword>
<dbReference type="GO" id="GO:0000976">
    <property type="term" value="F:transcription cis-regulatory region binding"/>
    <property type="evidence" value="ECO:0000318"/>
    <property type="project" value="GO_Central"/>
</dbReference>
<dbReference type="RefSeq" id="XP_018839003.1">
    <property type="nucleotide sequence ID" value="XM_018983458.2"/>
</dbReference>
<dbReference type="GO" id="GO:0008270">
    <property type="term" value="F:zinc ion binding"/>
    <property type="evidence" value="ECO:0007669"/>
    <property type="project" value="UniProtKB-KW"/>
</dbReference>
<keyword evidence="8" id="KW-0539">Nucleus</keyword>
<organism evidence="12 14">
    <name type="scientific">Juglans regia</name>
    <name type="common">English walnut</name>
    <dbReference type="NCBI Taxonomy" id="51240"/>
    <lineage>
        <taxon>Eukaryota</taxon>
        <taxon>Viridiplantae</taxon>
        <taxon>Streptophyta</taxon>
        <taxon>Embryophyta</taxon>
        <taxon>Tracheophyta</taxon>
        <taxon>Spermatophyta</taxon>
        <taxon>Magnoliopsida</taxon>
        <taxon>eudicotyledons</taxon>
        <taxon>Gunneridae</taxon>
        <taxon>Pentapetalae</taxon>
        <taxon>rosids</taxon>
        <taxon>fabids</taxon>
        <taxon>Fagales</taxon>
        <taxon>Juglandaceae</taxon>
        <taxon>Juglans</taxon>
    </lineage>
</organism>
<dbReference type="SUPFAM" id="SSF103612">
    <property type="entry name" value="SBT domain"/>
    <property type="match status" value="1"/>
</dbReference>
<dbReference type="FunFam" id="4.10.1100.10:FF:000001">
    <property type="entry name" value="Squamosa promoter-binding-like protein 14"/>
    <property type="match status" value="1"/>
</dbReference>
<evidence type="ECO:0000256" key="3">
    <source>
        <dbReference type="ARBA" id="ARBA00022771"/>
    </source>
</evidence>
<dbReference type="RefSeq" id="XP_018839011.1">
    <property type="nucleotide sequence ID" value="XM_018983466.2"/>
</dbReference>
<evidence type="ECO:0000256" key="9">
    <source>
        <dbReference type="PROSITE-ProRule" id="PRU00470"/>
    </source>
</evidence>
<dbReference type="OrthoDB" id="514967at2759"/>